<dbReference type="EMBL" id="BAAANY010000031">
    <property type="protein sequence ID" value="GAA1706207.1"/>
    <property type="molecule type" value="Genomic_DNA"/>
</dbReference>
<keyword evidence="5" id="KW-1133">Transmembrane helix</keyword>
<gene>
    <name evidence="9" type="ORF">GCM10009765_64580</name>
</gene>
<reference evidence="9 10" key="1">
    <citation type="journal article" date="2019" name="Int. J. Syst. Evol. Microbiol.">
        <title>The Global Catalogue of Microorganisms (GCM) 10K type strain sequencing project: providing services to taxonomists for standard genome sequencing and annotation.</title>
        <authorList>
            <consortium name="The Broad Institute Genomics Platform"/>
            <consortium name="The Broad Institute Genome Sequencing Center for Infectious Disease"/>
            <person name="Wu L."/>
            <person name="Ma J."/>
        </authorList>
    </citation>
    <scope>NUCLEOTIDE SEQUENCE [LARGE SCALE GENOMIC DNA]</scope>
    <source>
        <strain evidence="9 10">JCM 14718</strain>
    </source>
</reference>
<feature type="compositionally biased region" description="Polar residues" evidence="8">
    <location>
        <begin position="105"/>
        <end position="125"/>
    </location>
</feature>
<dbReference type="Gene3D" id="1.20.5.3310">
    <property type="match status" value="1"/>
</dbReference>
<evidence type="ECO:0000256" key="3">
    <source>
        <dbReference type="ARBA" id="ARBA00022692"/>
    </source>
</evidence>
<evidence type="ECO:0000256" key="8">
    <source>
        <dbReference type="SAM" id="MobiDB-lite"/>
    </source>
</evidence>
<keyword evidence="4" id="KW-0653">Protein transport</keyword>
<evidence type="ECO:0000313" key="10">
    <source>
        <dbReference type="Proteomes" id="UP001500618"/>
    </source>
</evidence>
<evidence type="ECO:0000256" key="5">
    <source>
        <dbReference type="ARBA" id="ARBA00022989"/>
    </source>
</evidence>
<evidence type="ECO:0000256" key="1">
    <source>
        <dbReference type="ARBA" id="ARBA00004167"/>
    </source>
</evidence>
<evidence type="ECO:0000256" key="7">
    <source>
        <dbReference type="ARBA" id="ARBA00023136"/>
    </source>
</evidence>
<dbReference type="Pfam" id="PF02416">
    <property type="entry name" value="TatA_B_E"/>
    <property type="match status" value="1"/>
</dbReference>
<protein>
    <submittedName>
        <fullName evidence="9">Sec-independent translocase</fullName>
    </submittedName>
</protein>
<keyword evidence="3" id="KW-0812">Transmembrane</keyword>
<organism evidence="9 10">
    <name type="scientific">Fodinicola feengrottensis</name>
    <dbReference type="NCBI Taxonomy" id="435914"/>
    <lineage>
        <taxon>Bacteria</taxon>
        <taxon>Bacillati</taxon>
        <taxon>Actinomycetota</taxon>
        <taxon>Actinomycetes</taxon>
        <taxon>Mycobacteriales</taxon>
        <taxon>Fodinicola</taxon>
    </lineage>
</organism>
<proteinExistence type="predicted"/>
<dbReference type="PRINTS" id="PR01506">
    <property type="entry name" value="TATBPROTEIN"/>
</dbReference>
<comment type="caution">
    <text evidence="9">The sequence shown here is derived from an EMBL/GenBank/DDBJ whole genome shotgun (WGS) entry which is preliminary data.</text>
</comment>
<name>A0ABN2IK39_9ACTN</name>
<evidence type="ECO:0000313" key="9">
    <source>
        <dbReference type="EMBL" id="GAA1706207.1"/>
    </source>
</evidence>
<keyword evidence="2" id="KW-0813">Transport</keyword>
<accession>A0ABN2IK39</accession>
<evidence type="ECO:0000256" key="4">
    <source>
        <dbReference type="ARBA" id="ARBA00022927"/>
    </source>
</evidence>
<dbReference type="Proteomes" id="UP001500618">
    <property type="component" value="Unassembled WGS sequence"/>
</dbReference>
<keyword evidence="7" id="KW-0472">Membrane</keyword>
<dbReference type="RefSeq" id="WP_344314032.1">
    <property type="nucleotide sequence ID" value="NZ_BAAANY010000031.1"/>
</dbReference>
<feature type="region of interest" description="Disordered" evidence="8">
    <location>
        <begin position="105"/>
        <end position="143"/>
    </location>
</feature>
<evidence type="ECO:0000256" key="2">
    <source>
        <dbReference type="ARBA" id="ARBA00022448"/>
    </source>
</evidence>
<keyword evidence="10" id="KW-1185">Reference proteome</keyword>
<evidence type="ECO:0000256" key="6">
    <source>
        <dbReference type="ARBA" id="ARBA00023010"/>
    </source>
</evidence>
<dbReference type="InterPro" id="IPR003369">
    <property type="entry name" value="TatA/B/E"/>
</dbReference>
<keyword evidence="6" id="KW-0811">Translocation</keyword>
<sequence>MFENLGFMEIISLVLLGLFIFGPERLPKVIGDAARFLRSARQMARNATSELQNELGTDIDITDLNPRTFVRKHLLSDDEVDDLSRPLREAFGDVQHVTDSINDTAHSLTNVSPKSVTSGGPTTSLVKAAEPRASVAPYDADAT</sequence>
<comment type="subcellular location">
    <subcellularLocation>
        <location evidence="1">Membrane</location>
        <topology evidence="1">Single-pass membrane protein</topology>
    </subcellularLocation>
</comment>